<evidence type="ECO:0000256" key="5">
    <source>
        <dbReference type="ARBA" id="ARBA00023136"/>
    </source>
</evidence>
<evidence type="ECO:0000313" key="9">
    <source>
        <dbReference type="EMBL" id="JAS28588.1"/>
    </source>
</evidence>
<evidence type="ECO:0000259" key="7">
    <source>
        <dbReference type="PROSITE" id="PS51212"/>
    </source>
</evidence>
<dbReference type="PANTHER" id="PTHR24269:SF16">
    <property type="entry name" value="PROTEIN SLG1"/>
    <property type="match status" value="1"/>
</dbReference>
<dbReference type="Pfam" id="PF00722">
    <property type="entry name" value="Glyco_hydro_16"/>
    <property type="match status" value="1"/>
</dbReference>
<keyword evidence="3" id="KW-0732">Signal</keyword>
<dbReference type="PROSITE" id="PS51762">
    <property type="entry name" value="GH16_2"/>
    <property type="match status" value="1"/>
</dbReference>
<dbReference type="EMBL" id="GEDC01008710">
    <property type="protein sequence ID" value="JAS28588.1"/>
    <property type="molecule type" value="Transcribed_RNA"/>
</dbReference>
<feature type="domain" description="WSC" evidence="7">
    <location>
        <begin position="83"/>
        <end position="177"/>
    </location>
</feature>
<dbReference type="PANTHER" id="PTHR24269">
    <property type="entry name" value="KREMEN PROTEIN"/>
    <property type="match status" value="1"/>
</dbReference>
<evidence type="ECO:0000256" key="4">
    <source>
        <dbReference type="ARBA" id="ARBA00022989"/>
    </source>
</evidence>
<name>A0A1B6DSE7_9HEMI</name>
<dbReference type="GO" id="GO:0004553">
    <property type="term" value="F:hydrolase activity, hydrolyzing O-glycosyl compounds"/>
    <property type="evidence" value="ECO:0007669"/>
    <property type="project" value="InterPro"/>
</dbReference>
<proteinExistence type="predicted"/>
<organism evidence="9">
    <name type="scientific">Clastoptera arizonana</name>
    <name type="common">Arizona spittle bug</name>
    <dbReference type="NCBI Taxonomy" id="38151"/>
    <lineage>
        <taxon>Eukaryota</taxon>
        <taxon>Metazoa</taxon>
        <taxon>Ecdysozoa</taxon>
        <taxon>Arthropoda</taxon>
        <taxon>Hexapoda</taxon>
        <taxon>Insecta</taxon>
        <taxon>Pterygota</taxon>
        <taxon>Neoptera</taxon>
        <taxon>Paraneoptera</taxon>
        <taxon>Hemiptera</taxon>
        <taxon>Auchenorrhyncha</taxon>
        <taxon>Cercopoidea</taxon>
        <taxon>Clastopteridae</taxon>
        <taxon>Clastoptera</taxon>
    </lineage>
</organism>
<dbReference type="Gene3D" id="2.60.120.200">
    <property type="match status" value="1"/>
</dbReference>
<dbReference type="InterPro" id="IPR000757">
    <property type="entry name" value="Beta-glucanase-like"/>
</dbReference>
<reference evidence="9" key="1">
    <citation type="submission" date="2015-12" db="EMBL/GenBank/DDBJ databases">
        <title>De novo transcriptome assembly of four potential Pierce s Disease insect vectors from Arizona vineyards.</title>
        <authorList>
            <person name="Tassone E.E."/>
        </authorList>
    </citation>
    <scope>NUCLEOTIDE SEQUENCE</scope>
</reference>
<evidence type="ECO:0000256" key="3">
    <source>
        <dbReference type="ARBA" id="ARBA00022729"/>
    </source>
</evidence>
<feature type="domain" description="WSC" evidence="7">
    <location>
        <begin position="295"/>
        <end position="386"/>
    </location>
</feature>
<evidence type="ECO:0000256" key="1">
    <source>
        <dbReference type="ARBA" id="ARBA00004167"/>
    </source>
</evidence>
<evidence type="ECO:0000259" key="8">
    <source>
        <dbReference type="PROSITE" id="PS51762"/>
    </source>
</evidence>
<dbReference type="PROSITE" id="PS51212">
    <property type="entry name" value="WSC"/>
    <property type="match status" value="4"/>
</dbReference>
<sequence>SDKMTPWECVKECKKKNYLYAGLQVGSECYCGDQHPKQSQRLFEIACGFQCFGDSHRLCGGNAANSLYHTSSSGSEARVAELPYRYLGCYRDQENPRQLSSYFVDYQDNMVPLDCVETCKKRGYYYAGLQYGNKCYCGDTHPVPLDLMDENECNSKCTGAVTKLCGGNRRNSLYYTGNNQPALIDIKGIHYLGCYKDEETQRHLQGYSRFYGDLFAPIKCVELCKSRGYIYAGLQNSSQCFCGDQYPSPSDKLDDGQCNSRCTGDVSKICGGAFKNSIYNTGFKGSPVVSVAQVGYQYIGCYTISDITFKKQENFNEQFTPEKCIDFCKEANHLYSGLHYGSSCYCWDSSPPQTSKVTEGECFSRCSADITKFCGGPSTMTAYMTSGDMEVNSSQGKPKKPQGCMISKTTVNGGQTCSNTVVFEESFSKSLSKKQWSHIVEIGEQPECPFVFFNSVGANSYTSNDKLIIKPSILPEDMVRNGALNLTECTARDQKRCAKKAVSFSILPPIQTARLTTKNSFSFLYGKIEVLAKLPIGDWIVPEIWLQPKTNSYGPDYISGQINIALSRGNRELNLDGVDLSCRHLECGVRMGVVDIIKENSIERDLDECWQKDFHNYTLLWTPDNMMFYIDGVESRPLLPDENTKLSNYLNFSDDHSSLWRFGSKMAPFDKEFYIHLGLSVGGTLFPDGVINSGNKKPWKNKQLKEIVNFWEAQKEWEPTWIGESALEIDYIKVTSL</sequence>
<feature type="domain" description="WSC" evidence="7">
    <location>
        <begin position="1"/>
        <end position="71"/>
    </location>
</feature>
<feature type="non-terminal residue" evidence="9">
    <location>
        <position position="1"/>
    </location>
</feature>
<dbReference type="Pfam" id="PF01822">
    <property type="entry name" value="WSC"/>
    <property type="match status" value="4"/>
</dbReference>
<keyword evidence="5" id="KW-0472">Membrane</keyword>
<keyword evidence="6" id="KW-0325">Glycoprotein</keyword>
<feature type="domain" description="GH16" evidence="8">
    <location>
        <begin position="434"/>
        <end position="737"/>
    </location>
</feature>
<dbReference type="GO" id="GO:0005975">
    <property type="term" value="P:carbohydrate metabolic process"/>
    <property type="evidence" value="ECO:0007669"/>
    <property type="project" value="InterPro"/>
</dbReference>
<dbReference type="SUPFAM" id="SSF49899">
    <property type="entry name" value="Concanavalin A-like lectins/glucanases"/>
    <property type="match status" value="1"/>
</dbReference>
<feature type="domain" description="WSC" evidence="7">
    <location>
        <begin position="188"/>
        <end position="282"/>
    </location>
</feature>
<gene>
    <name evidence="9" type="ORF">g.44028</name>
</gene>
<evidence type="ECO:0000256" key="6">
    <source>
        <dbReference type="ARBA" id="ARBA00023180"/>
    </source>
</evidence>
<comment type="subcellular location">
    <subcellularLocation>
        <location evidence="1">Membrane</location>
        <topology evidence="1">Single-pass membrane protein</topology>
    </subcellularLocation>
</comment>
<keyword evidence="4" id="KW-1133">Transmembrane helix</keyword>
<dbReference type="GO" id="GO:0005886">
    <property type="term" value="C:plasma membrane"/>
    <property type="evidence" value="ECO:0007669"/>
    <property type="project" value="TreeGrafter"/>
</dbReference>
<accession>A0A1B6DSE7</accession>
<keyword evidence="2" id="KW-0812">Transmembrane</keyword>
<evidence type="ECO:0000256" key="2">
    <source>
        <dbReference type="ARBA" id="ARBA00022692"/>
    </source>
</evidence>
<dbReference type="AlphaFoldDB" id="A0A1B6DSE7"/>
<dbReference type="SMART" id="SM00321">
    <property type="entry name" value="WSC"/>
    <property type="match status" value="4"/>
</dbReference>
<dbReference type="InterPro" id="IPR051836">
    <property type="entry name" value="Kremen_rcpt"/>
</dbReference>
<evidence type="ECO:0008006" key="10">
    <source>
        <dbReference type="Google" id="ProtNLM"/>
    </source>
</evidence>
<protein>
    <recommendedName>
        <fullName evidence="10">GH16 domain-containing protein</fullName>
    </recommendedName>
</protein>
<dbReference type="InterPro" id="IPR002889">
    <property type="entry name" value="WSC_carb-bd"/>
</dbReference>
<dbReference type="InterPro" id="IPR013320">
    <property type="entry name" value="ConA-like_dom_sf"/>
</dbReference>